<keyword evidence="8" id="KW-1185">Reference proteome</keyword>
<dbReference type="CDD" id="cd15482">
    <property type="entry name" value="Sialidase_non-viral"/>
    <property type="match status" value="1"/>
</dbReference>
<organism evidence="7 8">
    <name type="scientific">Tolypothrix bouteillei VB521301</name>
    <dbReference type="NCBI Taxonomy" id="1479485"/>
    <lineage>
        <taxon>Bacteria</taxon>
        <taxon>Bacillati</taxon>
        <taxon>Cyanobacteriota</taxon>
        <taxon>Cyanophyceae</taxon>
        <taxon>Nostocales</taxon>
        <taxon>Tolypothrichaceae</taxon>
        <taxon>Tolypothrix</taxon>
    </lineage>
</organism>
<evidence type="ECO:0000313" key="7">
    <source>
        <dbReference type="EMBL" id="KAF3887301.1"/>
    </source>
</evidence>
<proteinExistence type="inferred from homology"/>
<keyword evidence="4" id="KW-0326">Glycosidase</keyword>
<comment type="caution">
    <text evidence="7">The sequence shown here is derived from an EMBL/GenBank/DDBJ whole genome shotgun (WGS) entry which is preliminary data.</text>
</comment>
<dbReference type="Proteomes" id="UP000029738">
    <property type="component" value="Unassembled WGS sequence"/>
</dbReference>
<dbReference type="GO" id="GO:0000272">
    <property type="term" value="P:polysaccharide catabolic process"/>
    <property type="evidence" value="ECO:0007669"/>
    <property type="project" value="UniProtKB-KW"/>
</dbReference>
<gene>
    <name evidence="7" type="ORF">DA73_0400018755</name>
</gene>
<comment type="similarity">
    <text evidence="6">Belongs to the glycosyl hydrolase 74 family.</text>
</comment>
<evidence type="ECO:0008006" key="9">
    <source>
        <dbReference type="Google" id="ProtNLM"/>
    </source>
</evidence>
<reference evidence="7" key="2">
    <citation type="submission" date="2019-11" db="EMBL/GenBank/DDBJ databases">
        <title>Improved Assembly of Tolypothrix boutellei genome.</title>
        <authorList>
            <person name="Sarangi A.N."/>
            <person name="Mukherjee M."/>
            <person name="Ghosh S."/>
            <person name="Singh D."/>
            <person name="Das A."/>
            <person name="Kant S."/>
            <person name="Prusty A."/>
            <person name="Tripathy S."/>
        </authorList>
    </citation>
    <scope>NUCLEOTIDE SEQUENCE</scope>
    <source>
        <strain evidence="7">VB521301</strain>
    </source>
</reference>
<dbReference type="Gene3D" id="2.130.10.10">
    <property type="entry name" value="YVTN repeat-like/Quinoprotein amine dehydrogenase"/>
    <property type="match status" value="2"/>
</dbReference>
<evidence type="ECO:0000313" key="8">
    <source>
        <dbReference type="Proteomes" id="UP000029738"/>
    </source>
</evidence>
<dbReference type="GO" id="GO:0010411">
    <property type="term" value="P:xyloglucan metabolic process"/>
    <property type="evidence" value="ECO:0007669"/>
    <property type="project" value="TreeGrafter"/>
</dbReference>
<accession>A0A8S9T409</accession>
<dbReference type="PANTHER" id="PTHR43739">
    <property type="entry name" value="XYLOGLUCANASE (EUROFUNG)"/>
    <property type="match status" value="1"/>
</dbReference>
<sequence length="724" mass="80244">MRFPIWQNRTFNKVIILAGIILIVAVGVQQVKSHNAIINLISPKVSVANSKIYKQNTILGTKNVSLGGGGYVTGIYLHPKERDLVYIKTDVGGFYRWNSASRSWIPLTEQFSLVQNNYYGGEALALDPNNPNIVYIAVGKYTSDWWQYKGTIFKSTDKGKTWTKLNLDLKMGGNDDIRWAGERLAVDPFNSQALFFGSRQDGLWKSLDGGKTWANVQSFPGKLKKGIGITAVVFSKYKSGTVYAVAYEDAIYKSTDTGKSWTKIANSPSKVNRIAIASSDILYVTHSSGVSQLKNGSWNNITPFNSKLAFNGITLNPNNFQEILVSTFVDKGTKIYHSSDGGRIWQEQKRKANNTVPWWNEDMISHGSVAAIEFDPHVASRVWLTDWYGIWQTENTNTKPVVWTNYQTGHEELVTFALVSPPSGALLLSGVADVDGFYHNQGLDNYPSKNFGARGPAFQDTYSIAYSEVNPKRMARVGGNRFNNTYSGATSDDGGLTWKQFGSFPQNTLPTRIAMSATDANLMIVTVSDRQPLRTTDGGNSWKQISGLPKGFSGPWNWLQPLVADTVDGMTFYYYDNSKLYRSTNGGASFDVVSSSIPHTNWHSLKASPGVKGELWLGMDEQGLFHSTNGGQTFSRLPMVKRAHLFALGKPQPGSKVPALYLYGEIDEMGQGIFRSLDRGKTWKRIGDRTKPIGNSPNVMEASKQEFGLVFIGTNGRGIYYGNR</sequence>
<name>A0A8S9T409_9CYAN</name>
<evidence type="ECO:0000256" key="2">
    <source>
        <dbReference type="ARBA" id="ARBA00022801"/>
    </source>
</evidence>
<dbReference type="GO" id="GO:0016798">
    <property type="term" value="F:hydrolase activity, acting on glycosyl bonds"/>
    <property type="evidence" value="ECO:0007669"/>
    <property type="project" value="UniProtKB-KW"/>
</dbReference>
<evidence type="ECO:0000256" key="1">
    <source>
        <dbReference type="ARBA" id="ARBA00022729"/>
    </source>
</evidence>
<dbReference type="SUPFAM" id="SSF110296">
    <property type="entry name" value="Oligoxyloglucan reducing end-specific cellobiohydrolase"/>
    <property type="match status" value="2"/>
</dbReference>
<dbReference type="RefSeq" id="WP_050045953.1">
    <property type="nucleotide sequence ID" value="NZ_JHEG04000001.1"/>
</dbReference>
<reference evidence="7" key="1">
    <citation type="journal article" date="2015" name="Genome Announc.">
        <title>Draft Genome Sequence of Tolypothrix boutellei Strain VB521301.</title>
        <authorList>
            <person name="Chandrababunaidu M.M."/>
            <person name="Singh D."/>
            <person name="Sen D."/>
            <person name="Bhan S."/>
            <person name="Das S."/>
            <person name="Gupta A."/>
            <person name="Adhikary S.P."/>
            <person name="Tripathy S."/>
        </authorList>
    </citation>
    <scope>NUCLEOTIDE SEQUENCE</scope>
    <source>
        <strain evidence="7">VB521301</strain>
    </source>
</reference>
<keyword evidence="5" id="KW-0624">Polysaccharide degradation</keyword>
<protein>
    <recommendedName>
        <fullName evidence="9">Sortilin N-terminal domain-containing protein</fullName>
    </recommendedName>
</protein>
<evidence type="ECO:0000256" key="4">
    <source>
        <dbReference type="ARBA" id="ARBA00023295"/>
    </source>
</evidence>
<keyword evidence="1" id="KW-0732">Signal</keyword>
<dbReference type="EMBL" id="JHEG04000001">
    <property type="protein sequence ID" value="KAF3887301.1"/>
    <property type="molecule type" value="Genomic_DNA"/>
</dbReference>
<keyword evidence="3" id="KW-0119">Carbohydrate metabolism</keyword>
<dbReference type="InterPro" id="IPR015943">
    <property type="entry name" value="WD40/YVTN_repeat-like_dom_sf"/>
</dbReference>
<evidence type="ECO:0000256" key="3">
    <source>
        <dbReference type="ARBA" id="ARBA00023277"/>
    </source>
</evidence>
<dbReference type="AlphaFoldDB" id="A0A8S9T409"/>
<dbReference type="InterPro" id="IPR052025">
    <property type="entry name" value="Xyloglucanase_GH74"/>
</dbReference>
<evidence type="ECO:0000256" key="6">
    <source>
        <dbReference type="ARBA" id="ARBA00037986"/>
    </source>
</evidence>
<keyword evidence="2" id="KW-0378">Hydrolase</keyword>
<dbReference type="PANTHER" id="PTHR43739:SF2">
    <property type="entry name" value="OLIGOXYLOGLUCAN-REDUCING END-SPECIFIC XYLOGLUCANASE-RELATED"/>
    <property type="match status" value="1"/>
</dbReference>
<evidence type="ECO:0000256" key="5">
    <source>
        <dbReference type="ARBA" id="ARBA00023326"/>
    </source>
</evidence>
<dbReference type="OrthoDB" id="9757947at2"/>